<evidence type="ECO:0000313" key="3">
    <source>
        <dbReference type="Proteomes" id="UP001153269"/>
    </source>
</evidence>
<name>A0A9N7USJ5_PLEPL</name>
<feature type="chain" id="PRO_5040405115" evidence="1">
    <location>
        <begin position="18"/>
        <end position="67"/>
    </location>
</feature>
<dbReference type="EMBL" id="CADEAL010001988">
    <property type="protein sequence ID" value="CAB1437109.1"/>
    <property type="molecule type" value="Genomic_DNA"/>
</dbReference>
<keyword evidence="1" id="KW-0732">Signal</keyword>
<organism evidence="2 3">
    <name type="scientific">Pleuronectes platessa</name>
    <name type="common">European plaice</name>
    <dbReference type="NCBI Taxonomy" id="8262"/>
    <lineage>
        <taxon>Eukaryota</taxon>
        <taxon>Metazoa</taxon>
        <taxon>Chordata</taxon>
        <taxon>Craniata</taxon>
        <taxon>Vertebrata</taxon>
        <taxon>Euteleostomi</taxon>
        <taxon>Actinopterygii</taxon>
        <taxon>Neopterygii</taxon>
        <taxon>Teleostei</taxon>
        <taxon>Neoteleostei</taxon>
        <taxon>Acanthomorphata</taxon>
        <taxon>Carangaria</taxon>
        <taxon>Pleuronectiformes</taxon>
        <taxon>Pleuronectoidei</taxon>
        <taxon>Pleuronectidae</taxon>
        <taxon>Pleuronectes</taxon>
    </lineage>
</organism>
<gene>
    <name evidence="2" type="ORF">PLEPLA_LOCUS25142</name>
</gene>
<feature type="signal peptide" evidence="1">
    <location>
        <begin position="1"/>
        <end position="17"/>
    </location>
</feature>
<evidence type="ECO:0000313" key="2">
    <source>
        <dbReference type="EMBL" id="CAB1437109.1"/>
    </source>
</evidence>
<comment type="caution">
    <text evidence="2">The sequence shown here is derived from an EMBL/GenBank/DDBJ whole genome shotgun (WGS) entry which is preliminary data.</text>
</comment>
<protein>
    <submittedName>
        <fullName evidence="2">Uncharacterized protein</fullName>
    </submittedName>
</protein>
<dbReference type="AlphaFoldDB" id="A0A9N7USJ5"/>
<reference evidence="2" key="1">
    <citation type="submission" date="2020-03" db="EMBL/GenBank/DDBJ databases">
        <authorList>
            <person name="Weist P."/>
        </authorList>
    </citation>
    <scope>NUCLEOTIDE SEQUENCE</scope>
</reference>
<sequence>MFLLCSHILHVLTYSLSRKSQEHVWSSVQCVGRWRVRVPAALQTELPTLTKIINETERSLNPQINNS</sequence>
<dbReference type="Proteomes" id="UP001153269">
    <property type="component" value="Unassembled WGS sequence"/>
</dbReference>
<evidence type="ECO:0000256" key="1">
    <source>
        <dbReference type="SAM" id="SignalP"/>
    </source>
</evidence>
<accession>A0A9N7USJ5</accession>
<keyword evidence="3" id="KW-1185">Reference proteome</keyword>
<proteinExistence type="predicted"/>